<dbReference type="STRING" id="1220554.GCA_001552135_03359"/>
<feature type="transmembrane region" description="Helical" evidence="7">
    <location>
        <begin position="172"/>
        <end position="191"/>
    </location>
</feature>
<evidence type="ECO:0000256" key="4">
    <source>
        <dbReference type="ARBA" id="ARBA00022989"/>
    </source>
</evidence>
<dbReference type="PROSITE" id="PS50850">
    <property type="entry name" value="MFS"/>
    <property type="match status" value="1"/>
</dbReference>
<feature type="transmembrane region" description="Helical" evidence="7">
    <location>
        <begin position="260"/>
        <end position="278"/>
    </location>
</feature>
<feature type="transmembrane region" description="Helical" evidence="7">
    <location>
        <begin position="298"/>
        <end position="319"/>
    </location>
</feature>
<proteinExistence type="predicted"/>
<feature type="transmembrane region" description="Helical" evidence="7">
    <location>
        <begin position="130"/>
        <end position="151"/>
    </location>
</feature>
<dbReference type="InterPro" id="IPR050189">
    <property type="entry name" value="MFS_Efflux_Transporters"/>
</dbReference>
<organism evidence="9 10">
    <name type="scientific">Actinomadura chibensis</name>
    <dbReference type="NCBI Taxonomy" id="392828"/>
    <lineage>
        <taxon>Bacteria</taxon>
        <taxon>Bacillati</taxon>
        <taxon>Actinomycetota</taxon>
        <taxon>Actinomycetes</taxon>
        <taxon>Streptosporangiales</taxon>
        <taxon>Thermomonosporaceae</taxon>
        <taxon>Actinomadura</taxon>
    </lineage>
</organism>
<dbReference type="InterPro" id="IPR011701">
    <property type="entry name" value="MFS"/>
</dbReference>
<dbReference type="InterPro" id="IPR005829">
    <property type="entry name" value="Sugar_transporter_CS"/>
</dbReference>
<dbReference type="GO" id="GO:0005886">
    <property type="term" value="C:plasma membrane"/>
    <property type="evidence" value="ECO:0007669"/>
    <property type="project" value="UniProtKB-SubCell"/>
</dbReference>
<dbReference type="Pfam" id="PF07690">
    <property type="entry name" value="MFS_1"/>
    <property type="match status" value="1"/>
</dbReference>
<evidence type="ECO:0000256" key="2">
    <source>
        <dbReference type="ARBA" id="ARBA00022475"/>
    </source>
</evidence>
<keyword evidence="5 7" id="KW-0472">Membrane</keyword>
<evidence type="ECO:0000256" key="6">
    <source>
        <dbReference type="SAM" id="MobiDB-lite"/>
    </source>
</evidence>
<comment type="subcellular location">
    <subcellularLocation>
        <location evidence="1">Cell membrane</location>
        <topology evidence="1">Multi-pass membrane protein</topology>
    </subcellularLocation>
</comment>
<feature type="transmembrane region" description="Helical" evidence="7">
    <location>
        <begin position="331"/>
        <end position="352"/>
    </location>
</feature>
<feature type="transmembrane region" description="Helical" evidence="7">
    <location>
        <begin position="358"/>
        <end position="382"/>
    </location>
</feature>
<dbReference type="GO" id="GO:0022857">
    <property type="term" value="F:transmembrane transporter activity"/>
    <property type="evidence" value="ECO:0007669"/>
    <property type="project" value="InterPro"/>
</dbReference>
<feature type="transmembrane region" description="Helical" evidence="7">
    <location>
        <begin position="197"/>
        <end position="217"/>
    </location>
</feature>
<sequence>MTDATTHGHDEPPPLAGDGMPETDALGLRATLRQGGWAICSLAVPLVAMEQLCRDASTTLAPDIRDSFGISDATLVAISGFTGVTLTLGGPPMAWLADRVGRKHLVVGSACLGTLAMIGAGLAQSTLQLFVAYALTGVAAAYSNPVFLSMISDAYPLEGRGRIYSMHAMATPLGQAVGPALAGSIAGLAGGAEAWRWAYLGLAVPYALLAVSSAVFLKEPPRGLREQELLLGGASARAGVVPERPAGLIEAFRQMMRVRTFVYVCMGIGVLGLALYTVPVQLSLLLGDEYGYDALTRGIVFSLIQVPIIAAMVVGGHQFDRTYRKNSERTMHIAALAILAFGGLIVVGVWASPIWLLLAFYVVAAMCNGLALVAVSPLVALVTPVRLRAPAFAILPVFTFLMGGFFGSIFAGFISGTYGPRLALSIAVPPSALAAGFFFLRGSRHLKRDTAAAVRELVGGAAAKPL</sequence>
<dbReference type="AlphaFoldDB" id="A0A5D0NPU1"/>
<feature type="transmembrane region" description="Helical" evidence="7">
    <location>
        <begin position="105"/>
        <end position="124"/>
    </location>
</feature>
<protein>
    <submittedName>
        <fullName evidence="9">MFS transporter</fullName>
    </submittedName>
</protein>
<evidence type="ECO:0000313" key="9">
    <source>
        <dbReference type="EMBL" id="TYB46319.1"/>
    </source>
</evidence>
<evidence type="ECO:0000256" key="5">
    <source>
        <dbReference type="ARBA" id="ARBA00023136"/>
    </source>
</evidence>
<evidence type="ECO:0000256" key="1">
    <source>
        <dbReference type="ARBA" id="ARBA00004651"/>
    </source>
</evidence>
<evidence type="ECO:0000256" key="7">
    <source>
        <dbReference type="SAM" id="Phobius"/>
    </source>
</evidence>
<comment type="caution">
    <text evidence="9">The sequence shown here is derived from an EMBL/GenBank/DDBJ whole genome shotgun (WGS) entry which is preliminary data.</text>
</comment>
<feature type="compositionally biased region" description="Basic and acidic residues" evidence="6">
    <location>
        <begin position="1"/>
        <end position="12"/>
    </location>
</feature>
<feature type="transmembrane region" description="Helical" evidence="7">
    <location>
        <begin position="422"/>
        <end position="440"/>
    </location>
</feature>
<reference evidence="9 10" key="1">
    <citation type="submission" date="2019-08" db="EMBL/GenBank/DDBJ databases">
        <title>Actinomadura sp. nov. CYP1-5 isolated from mountain soil.</title>
        <authorList>
            <person name="Songsumanus A."/>
            <person name="Kuncharoen N."/>
            <person name="Kudo T."/>
            <person name="Yuki M."/>
            <person name="Igarashi Y."/>
            <person name="Tanasupawat S."/>
        </authorList>
    </citation>
    <scope>NUCLEOTIDE SEQUENCE [LARGE SCALE GENOMIC DNA]</scope>
    <source>
        <strain evidence="9 10">JCM 14158</strain>
    </source>
</reference>
<feature type="transmembrane region" description="Helical" evidence="7">
    <location>
        <begin position="394"/>
        <end position="416"/>
    </location>
</feature>
<dbReference type="InterPro" id="IPR020846">
    <property type="entry name" value="MFS_dom"/>
</dbReference>
<dbReference type="SUPFAM" id="SSF103473">
    <property type="entry name" value="MFS general substrate transporter"/>
    <property type="match status" value="1"/>
</dbReference>
<feature type="domain" description="Major facilitator superfamily (MFS) profile" evidence="8">
    <location>
        <begin position="29"/>
        <end position="444"/>
    </location>
</feature>
<dbReference type="PANTHER" id="PTHR43124">
    <property type="entry name" value="PURINE EFFLUX PUMP PBUE"/>
    <property type="match status" value="1"/>
</dbReference>
<accession>A0A5D0NPU1</accession>
<keyword evidence="4 7" id="KW-1133">Transmembrane helix</keyword>
<name>A0A5D0NPU1_9ACTN</name>
<dbReference type="EMBL" id="VSFG01000002">
    <property type="protein sequence ID" value="TYB46319.1"/>
    <property type="molecule type" value="Genomic_DNA"/>
</dbReference>
<evidence type="ECO:0000256" key="3">
    <source>
        <dbReference type="ARBA" id="ARBA00022692"/>
    </source>
</evidence>
<feature type="region of interest" description="Disordered" evidence="6">
    <location>
        <begin position="1"/>
        <end position="23"/>
    </location>
</feature>
<evidence type="ECO:0000259" key="8">
    <source>
        <dbReference type="PROSITE" id="PS50850"/>
    </source>
</evidence>
<keyword evidence="3 7" id="KW-0812">Transmembrane</keyword>
<dbReference type="InterPro" id="IPR036259">
    <property type="entry name" value="MFS_trans_sf"/>
</dbReference>
<dbReference type="Gene3D" id="1.20.1250.20">
    <property type="entry name" value="MFS general substrate transporter like domains"/>
    <property type="match status" value="1"/>
</dbReference>
<dbReference type="RefSeq" id="WP_067892117.1">
    <property type="nucleotide sequence ID" value="NZ_VSFG01000002.1"/>
</dbReference>
<dbReference type="PANTHER" id="PTHR43124:SF3">
    <property type="entry name" value="CHLORAMPHENICOL EFFLUX PUMP RV0191"/>
    <property type="match status" value="1"/>
</dbReference>
<keyword evidence="10" id="KW-1185">Reference proteome</keyword>
<keyword evidence="2" id="KW-1003">Cell membrane</keyword>
<dbReference type="PROSITE" id="PS00216">
    <property type="entry name" value="SUGAR_TRANSPORT_1"/>
    <property type="match status" value="1"/>
</dbReference>
<dbReference type="Proteomes" id="UP000323380">
    <property type="component" value="Unassembled WGS sequence"/>
</dbReference>
<gene>
    <name evidence="9" type="ORF">FXF69_13690</name>
</gene>
<evidence type="ECO:0000313" key="10">
    <source>
        <dbReference type="Proteomes" id="UP000323380"/>
    </source>
</evidence>